<dbReference type="NCBIfam" id="TIGR01611">
    <property type="entry name" value="tail_tube"/>
    <property type="match status" value="1"/>
</dbReference>
<evidence type="ECO:0000313" key="2">
    <source>
        <dbReference type="Proteomes" id="UP000887440"/>
    </source>
</evidence>
<keyword evidence="2" id="KW-1185">Reference proteome</keyword>
<dbReference type="InterPro" id="IPR006498">
    <property type="entry name" value="Tail_tube"/>
</dbReference>
<sequence>MLPRTLKNFNVFVNTHSWAGVAESVTIPKIAKKTEDFRGAGMIGDIALTMGYEKLEGEVTYAGFDVKQYRQLGVCGVSDLPVRFVGVYERQDNCTTQAVEIYTRGQAIELDPGDSKNGEKTEIKMSYNYSYYRMEVDGVVEIELDFINGTERFGSGDLAQELKKLLGL</sequence>
<accession>A0A2H4JCA8</accession>
<dbReference type="EMBL" id="MF417929">
    <property type="protein sequence ID" value="ASN71623.1"/>
    <property type="molecule type" value="Genomic_DNA"/>
</dbReference>
<dbReference type="Proteomes" id="UP000887440">
    <property type="component" value="Segment"/>
</dbReference>
<proteinExistence type="predicted"/>
<gene>
    <name evidence="1" type="ORF">2F1_22</name>
</gene>
<name>A0A2H4JCA8_9CAUD</name>
<dbReference type="Pfam" id="PF04985">
    <property type="entry name" value="Phage_tube"/>
    <property type="match status" value="1"/>
</dbReference>
<evidence type="ECO:0000313" key="1">
    <source>
        <dbReference type="EMBL" id="ASN71623.1"/>
    </source>
</evidence>
<organism evidence="1 2">
    <name type="scientific">Uncultured Caudovirales phage clone 2F_1</name>
    <dbReference type="NCBI Taxonomy" id="2992576"/>
    <lineage>
        <taxon>Viruses</taxon>
        <taxon>Duplodnaviria</taxon>
        <taxon>Heunggongvirae</taxon>
        <taxon>Uroviricota</taxon>
        <taxon>Caudoviricetes</taxon>
        <taxon>Peduoviridae</taxon>
        <taxon>Bracchivirus</taxon>
        <taxon>Bracchivirus U2F1</taxon>
    </lineage>
</organism>
<reference evidence="1 2" key="1">
    <citation type="submission" date="2017-06" db="EMBL/GenBank/DDBJ databases">
        <title>Novel phages from South African skin metaviromes.</title>
        <authorList>
            <person name="van Zyl L.J."/>
            <person name="Abrahams Y."/>
            <person name="Stander E.A."/>
            <person name="Kirby B.M."/>
            <person name="Clavaud C."/>
            <person name="Farcet C."/>
            <person name="Breton L."/>
            <person name="Trindade M.I."/>
        </authorList>
    </citation>
    <scope>NUCLEOTIDE SEQUENCE [LARGE SCALE GENOMIC DNA]</scope>
</reference>
<protein>
    <submittedName>
        <fullName evidence="1">Major tail tube protein</fullName>
    </submittedName>
</protein>